<evidence type="ECO:0000313" key="2">
    <source>
        <dbReference type="EMBL" id="RIB30757.1"/>
    </source>
</evidence>
<proteinExistence type="predicted"/>
<accession>A0A397WAE5</accession>
<feature type="chain" id="PRO_5017410677" evidence="1">
    <location>
        <begin position="24"/>
        <end position="76"/>
    </location>
</feature>
<dbReference type="OrthoDB" id="10504234at2759"/>
<feature type="signal peptide" evidence="1">
    <location>
        <begin position="1"/>
        <end position="23"/>
    </location>
</feature>
<protein>
    <submittedName>
        <fullName evidence="2">Uncharacterized protein</fullName>
    </submittedName>
</protein>
<dbReference type="AlphaFoldDB" id="A0A397WAE5"/>
<name>A0A397WAE5_9GLOM</name>
<keyword evidence="1" id="KW-0732">Signal</keyword>
<sequence>MKSFQLSVALFFVLVLLSTMVLSAPLIDNILDSNDINLGPNDNDFSRGDRYRIHHEYPEHHHHHHRHCNPYYDDCY</sequence>
<comment type="caution">
    <text evidence="2">The sequence shown here is derived from an EMBL/GenBank/DDBJ whole genome shotgun (WGS) entry which is preliminary data.</text>
</comment>
<reference evidence="2 3" key="1">
    <citation type="submission" date="2018-06" db="EMBL/GenBank/DDBJ databases">
        <title>Comparative genomics reveals the genomic features of Rhizophagus irregularis, R. cerebriforme, R. diaphanum and Gigaspora rosea, and their symbiotic lifestyle signature.</title>
        <authorList>
            <person name="Morin E."/>
            <person name="San Clemente H."/>
            <person name="Chen E.C.H."/>
            <person name="De La Providencia I."/>
            <person name="Hainaut M."/>
            <person name="Kuo A."/>
            <person name="Kohler A."/>
            <person name="Murat C."/>
            <person name="Tang N."/>
            <person name="Roy S."/>
            <person name="Loubradou J."/>
            <person name="Henrissat B."/>
            <person name="Grigoriev I.V."/>
            <person name="Corradi N."/>
            <person name="Roux C."/>
            <person name="Martin F.M."/>
        </authorList>
    </citation>
    <scope>NUCLEOTIDE SEQUENCE [LARGE SCALE GENOMIC DNA]</scope>
    <source>
        <strain evidence="2 3">DAOM 194757</strain>
    </source>
</reference>
<gene>
    <name evidence="2" type="ORF">C2G38_2052725</name>
</gene>
<keyword evidence="3" id="KW-1185">Reference proteome</keyword>
<dbReference type="EMBL" id="QKWP01000005">
    <property type="protein sequence ID" value="RIB30757.1"/>
    <property type="molecule type" value="Genomic_DNA"/>
</dbReference>
<evidence type="ECO:0000256" key="1">
    <source>
        <dbReference type="SAM" id="SignalP"/>
    </source>
</evidence>
<organism evidence="2 3">
    <name type="scientific">Gigaspora rosea</name>
    <dbReference type="NCBI Taxonomy" id="44941"/>
    <lineage>
        <taxon>Eukaryota</taxon>
        <taxon>Fungi</taxon>
        <taxon>Fungi incertae sedis</taxon>
        <taxon>Mucoromycota</taxon>
        <taxon>Glomeromycotina</taxon>
        <taxon>Glomeromycetes</taxon>
        <taxon>Diversisporales</taxon>
        <taxon>Gigasporaceae</taxon>
        <taxon>Gigaspora</taxon>
    </lineage>
</organism>
<evidence type="ECO:0000313" key="3">
    <source>
        <dbReference type="Proteomes" id="UP000266673"/>
    </source>
</evidence>
<dbReference type="Proteomes" id="UP000266673">
    <property type="component" value="Unassembled WGS sequence"/>
</dbReference>